<dbReference type="InterPro" id="IPR008905">
    <property type="entry name" value="EIF3C_N_dom"/>
</dbReference>
<protein>
    <recommendedName>
        <fullName evidence="5">PCI domain-containing protein</fullName>
    </recommendedName>
</protein>
<dbReference type="GO" id="GO:0031369">
    <property type="term" value="F:translation initiation factor binding"/>
    <property type="evidence" value="ECO:0007669"/>
    <property type="project" value="InterPro"/>
</dbReference>
<reference evidence="6" key="1">
    <citation type="submission" date="2019-06" db="EMBL/GenBank/DDBJ databases">
        <authorList>
            <person name="Zheng W."/>
        </authorList>
    </citation>
    <scope>NUCLEOTIDE SEQUENCE</scope>
    <source>
        <strain evidence="6">QDHG01</strain>
    </source>
</reference>
<keyword evidence="2" id="KW-0396">Initiation factor</keyword>
<evidence type="ECO:0000256" key="2">
    <source>
        <dbReference type="ARBA" id="ARBA00022540"/>
    </source>
</evidence>
<dbReference type="PANTHER" id="PTHR13937">
    <property type="entry name" value="EUKARYOTIC TRANSLATION INITATION FACTOR 3, SUBUNIT 8 EIF3S8 -RELATED"/>
    <property type="match status" value="1"/>
</dbReference>
<gene>
    <name evidence="6" type="ORF">FGO68_gene4902</name>
</gene>
<feature type="compositionally biased region" description="Basic and acidic residues" evidence="4">
    <location>
        <begin position="373"/>
        <end position="393"/>
    </location>
</feature>
<accession>A0A8J8P2U1</accession>
<evidence type="ECO:0000256" key="3">
    <source>
        <dbReference type="ARBA" id="ARBA00022917"/>
    </source>
</evidence>
<feature type="compositionally biased region" description="Low complexity" evidence="4">
    <location>
        <begin position="346"/>
        <end position="361"/>
    </location>
</feature>
<sequence length="414" mass="46816">MRVRANLCQAYHHGLHKRYHEGRELLHKTHLSETIHLQDISNQILYNRAITQLGLSAFRLGLIEECHEVLVDIVQAARLREILAQGVSRMIDKPIEVEKEEIKRQVPYHMHINLQLLDCVYMISAMLLEIPNIAENQYTVNKKVISRNFKKLIEMYDAKAFQLAPENYRDQIVYAAKQLNKSHWQAALDHIFSIKMVSKMPEFSDSPAFRELLTLRFKECALKAFLCRAARTYESFSLESLKNQFELTIGQLLPIVNKMIIKGKIQAHLSLDSTIIIMDEERKVSSEAKELQQLSFQYSEKLEGMIETNEKLIDMLAGGSLYSTYAKEKAAQQAEKAAQYSERQAAKAQQQNQQQNQPAAAGDDGFTNSGARRGAEGDGGNRRGGHKSGERGGRGGKRGGKRDGDGRTADGAKE</sequence>
<dbReference type="GO" id="GO:0003743">
    <property type="term" value="F:translation initiation factor activity"/>
    <property type="evidence" value="ECO:0007669"/>
    <property type="project" value="UniProtKB-KW"/>
</dbReference>
<evidence type="ECO:0000259" key="5">
    <source>
        <dbReference type="PROSITE" id="PS50250"/>
    </source>
</evidence>
<evidence type="ECO:0000256" key="4">
    <source>
        <dbReference type="SAM" id="MobiDB-lite"/>
    </source>
</evidence>
<comment type="caution">
    <text evidence="6">The sequence shown here is derived from an EMBL/GenBank/DDBJ whole genome shotgun (WGS) entry which is preliminary data.</text>
</comment>
<dbReference type="OrthoDB" id="29647at2759"/>
<dbReference type="Proteomes" id="UP000785679">
    <property type="component" value="Unassembled WGS sequence"/>
</dbReference>
<dbReference type="InterPro" id="IPR000717">
    <property type="entry name" value="PCI_dom"/>
</dbReference>
<evidence type="ECO:0000313" key="6">
    <source>
        <dbReference type="EMBL" id="TNV84759.1"/>
    </source>
</evidence>
<feature type="compositionally biased region" description="Basic and acidic residues" evidence="4">
    <location>
        <begin position="401"/>
        <end position="414"/>
    </location>
</feature>
<evidence type="ECO:0000313" key="7">
    <source>
        <dbReference type="Proteomes" id="UP000785679"/>
    </source>
</evidence>
<feature type="domain" description="PCI" evidence="5">
    <location>
        <begin position="108"/>
        <end position="283"/>
    </location>
</feature>
<name>A0A8J8P2U1_HALGN</name>
<dbReference type="EMBL" id="RRYP01002447">
    <property type="protein sequence ID" value="TNV84759.1"/>
    <property type="molecule type" value="Genomic_DNA"/>
</dbReference>
<keyword evidence="1" id="KW-0963">Cytoplasm</keyword>
<proteinExistence type="predicted"/>
<dbReference type="PANTHER" id="PTHR13937:SF0">
    <property type="entry name" value="EUKARYOTIC TRANSLATION INITIATION FACTOR 3 SUBUNIT C-RELATED"/>
    <property type="match status" value="1"/>
</dbReference>
<feature type="region of interest" description="Disordered" evidence="4">
    <location>
        <begin position="336"/>
        <end position="414"/>
    </location>
</feature>
<dbReference type="AlphaFoldDB" id="A0A8J8P2U1"/>
<keyword evidence="3" id="KW-0648">Protein biosynthesis</keyword>
<dbReference type="GO" id="GO:0005852">
    <property type="term" value="C:eukaryotic translation initiation factor 3 complex"/>
    <property type="evidence" value="ECO:0007669"/>
    <property type="project" value="InterPro"/>
</dbReference>
<evidence type="ECO:0000256" key="1">
    <source>
        <dbReference type="ARBA" id="ARBA00022490"/>
    </source>
</evidence>
<dbReference type="PROSITE" id="PS50250">
    <property type="entry name" value="PCI"/>
    <property type="match status" value="1"/>
</dbReference>
<dbReference type="InterPro" id="IPR027516">
    <property type="entry name" value="EIF3C"/>
</dbReference>
<dbReference type="Pfam" id="PF26569">
    <property type="entry name" value="EIF3CL_C"/>
    <property type="match status" value="1"/>
</dbReference>
<dbReference type="Pfam" id="PF01399">
    <property type="entry name" value="PCI"/>
    <property type="match status" value="1"/>
</dbReference>
<dbReference type="InterPro" id="IPR058999">
    <property type="entry name" value="EIF3CL_C"/>
</dbReference>
<dbReference type="GO" id="GO:0003723">
    <property type="term" value="F:RNA binding"/>
    <property type="evidence" value="ECO:0007669"/>
    <property type="project" value="InterPro"/>
</dbReference>
<keyword evidence="7" id="KW-1185">Reference proteome</keyword>
<organism evidence="6 7">
    <name type="scientific">Halteria grandinella</name>
    <dbReference type="NCBI Taxonomy" id="5974"/>
    <lineage>
        <taxon>Eukaryota</taxon>
        <taxon>Sar</taxon>
        <taxon>Alveolata</taxon>
        <taxon>Ciliophora</taxon>
        <taxon>Intramacronucleata</taxon>
        <taxon>Spirotrichea</taxon>
        <taxon>Stichotrichia</taxon>
        <taxon>Sporadotrichida</taxon>
        <taxon>Halteriidae</taxon>
        <taxon>Halteria</taxon>
    </lineage>
</organism>
<dbReference type="Pfam" id="PF05470">
    <property type="entry name" value="eIF-3c_N"/>
    <property type="match status" value="1"/>
</dbReference>